<dbReference type="InterPro" id="IPR002347">
    <property type="entry name" value="SDR_fam"/>
</dbReference>
<dbReference type="RefSeq" id="WP_110885586.1">
    <property type="nucleotide sequence ID" value="NZ_QJSX01000003.1"/>
</dbReference>
<dbReference type="InterPro" id="IPR036291">
    <property type="entry name" value="NAD(P)-bd_dom_sf"/>
</dbReference>
<comment type="similarity">
    <text evidence="1">Belongs to the short-chain dehydrogenases/reductases (SDR) family.</text>
</comment>
<dbReference type="PRINTS" id="PR00081">
    <property type="entry name" value="GDHRDH"/>
</dbReference>
<reference evidence="2 3" key="1">
    <citation type="submission" date="2018-06" db="EMBL/GenBank/DDBJ databases">
        <title>Genomic Encyclopedia of Type Strains, Phase IV (KMG-IV): sequencing the most valuable type-strain genomes for metagenomic binning, comparative biology and taxonomic classification.</title>
        <authorList>
            <person name="Goeker M."/>
        </authorList>
    </citation>
    <scope>NUCLEOTIDE SEQUENCE [LARGE SCALE GENOMIC DNA]</scope>
    <source>
        <strain evidence="2 3">DSM 18048</strain>
    </source>
</reference>
<evidence type="ECO:0000313" key="3">
    <source>
        <dbReference type="Proteomes" id="UP000248326"/>
    </source>
</evidence>
<sequence length="251" mass="26797">MTRVAVITGAAQGIGRETARVLAERGFALVLLDLREVEGDFGASTLKLTGDVSSEEDVKRFVTRTTEKFGRVDVLVNNAGISCIVPAEDTTTEQFRRVLDVNLLGPFLLSREFGRVMLERGEGAIVNVASVAGLAGVSDRSAYNASKHGLIGLTRTLAGEWGGRGVRVNAVCPGWVKTEMDEKDAGSGAYTSADIERRVPMGRFATPRDVAEAIAFLADADKSAFVNGVALSVDGGWYADASWESLRLGKR</sequence>
<dbReference type="PANTHER" id="PTHR42760">
    <property type="entry name" value="SHORT-CHAIN DEHYDROGENASES/REDUCTASES FAMILY MEMBER"/>
    <property type="match status" value="1"/>
</dbReference>
<dbReference type="Proteomes" id="UP000248326">
    <property type="component" value="Unassembled WGS sequence"/>
</dbReference>
<dbReference type="CDD" id="cd05233">
    <property type="entry name" value="SDR_c"/>
    <property type="match status" value="1"/>
</dbReference>
<dbReference type="Pfam" id="PF13561">
    <property type="entry name" value="adh_short_C2"/>
    <property type="match status" value="1"/>
</dbReference>
<proteinExistence type="inferred from homology"/>
<evidence type="ECO:0000313" key="2">
    <source>
        <dbReference type="EMBL" id="PYE55219.1"/>
    </source>
</evidence>
<dbReference type="AlphaFoldDB" id="A0A318SL34"/>
<dbReference type="PROSITE" id="PS00061">
    <property type="entry name" value="ADH_SHORT"/>
    <property type="match status" value="1"/>
</dbReference>
<dbReference type="InterPro" id="IPR020904">
    <property type="entry name" value="Sc_DH/Rdtase_CS"/>
</dbReference>
<organism evidence="2 3">
    <name type="scientific">Deinococcus yavapaiensis KR-236</name>
    <dbReference type="NCBI Taxonomy" id="694435"/>
    <lineage>
        <taxon>Bacteria</taxon>
        <taxon>Thermotogati</taxon>
        <taxon>Deinococcota</taxon>
        <taxon>Deinococci</taxon>
        <taxon>Deinococcales</taxon>
        <taxon>Deinococcaceae</taxon>
        <taxon>Deinococcus</taxon>
    </lineage>
</organism>
<dbReference type="SUPFAM" id="SSF51735">
    <property type="entry name" value="NAD(P)-binding Rossmann-fold domains"/>
    <property type="match status" value="1"/>
</dbReference>
<protein>
    <submittedName>
        <fullName evidence="2">NAD(P)-dependent dehydrogenase (Short-subunit alcohol dehydrogenase family)</fullName>
    </submittedName>
</protein>
<accession>A0A318SL34</accession>
<dbReference type="PRINTS" id="PR00080">
    <property type="entry name" value="SDRFAMILY"/>
</dbReference>
<dbReference type="EMBL" id="QJSX01000003">
    <property type="protein sequence ID" value="PYE55219.1"/>
    <property type="molecule type" value="Genomic_DNA"/>
</dbReference>
<dbReference type="Gene3D" id="3.40.50.720">
    <property type="entry name" value="NAD(P)-binding Rossmann-like Domain"/>
    <property type="match status" value="1"/>
</dbReference>
<dbReference type="GO" id="GO:0016616">
    <property type="term" value="F:oxidoreductase activity, acting on the CH-OH group of donors, NAD or NADP as acceptor"/>
    <property type="evidence" value="ECO:0007669"/>
    <property type="project" value="TreeGrafter"/>
</dbReference>
<comment type="caution">
    <text evidence="2">The sequence shown here is derived from an EMBL/GenBank/DDBJ whole genome shotgun (WGS) entry which is preliminary data.</text>
</comment>
<name>A0A318SL34_9DEIO</name>
<dbReference type="FunFam" id="3.40.50.720:FF:000084">
    <property type="entry name" value="Short-chain dehydrogenase reductase"/>
    <property type="match status" value="1"/>
</dbReference>
<evidence type="ECO:0000256" key="1">
    <source>
        <dbReference type="ARBA" id="ARBA00006484"/>
    </source>
</evidence>
<dbReference type="OrthoDB" id="9803333at2"/>
<gene>
    <name evidence="2" type="ORF">DES52_10349</name>
</gene>
<dbReference type="NCBIfam" id="NF005559">
    <property type="entry name" value="PRK07231.1"/>
    <property type="match status" value="1"/>
</dbReference>
<keyword evidence="3" id="KW-1185">Reference proteome</keyword>